<sequence length="380" mass="42168">MDERPSLLIIALSTLVSDARVLRQIRLFTDDYAVTTVGYGPAPEGVVEHIAVPDEIISWHLDRRLVVLRRYQPAYDTAPVIRHLAPRLEPGRWDVVLANDVETVPLAVNLLPRGGVHADLHEYASRQNEESRRWRWFVAPYRRWLVRTWVSRAASVTTVGAILAAEYQREFGIEAGVVPNAAPYADRSPTPVGDPLRLVHSGAARRNRSLGVMLDAVRLTQRPVTLDLYLVPNDPAYLEELQTEAADLPQVRFNDPVPPGELVERLGACDVGVFVLPPLTFNYLNTLPNKFFDFIQARLGIVVGPSPEMSALVHEHGLGVVTSDFTAESLARALDDLTPEDVERYKAASHAVARELSAEQLVQGWVHAVGALAERGSDQR</sequence>
<dbReference type="SUPFAM" id="SSF53756">
    <property type="entry name" value="UDP-Glycosyltransferase/glycogen phosphorylase"/>
    <property type="match status" value="1"/>
</dbReference>
<gene>
    <name evidence="1" type="ORF">NF556_09370</name>
</gene>
<dbReference type="Proteomes" id="UP001056455">
    <property type="component" value="Chromosome"/>
</dbReference>
<accession>A0ABY4YYL3</accession>
<protein>
    <submittedName>
        <fullName evidence="1">Glycosyltransferase family 1 protein</fullName>
    </submittedName>
</protein>
<evidence type="ECO:0000313" key="2">
    <source>
        <dbReference type="Proteomes" id="UP001056455"/>
    </source>
</evidence>
<dbReference type="Gene3D" id="3.40.50.2000">
    <property type="entry name" value="Glycogen Phosphorylase B"/>
    <property type="match status" value="1"/>
</dbReference>
<reference evidence="1" key="1">
    <citation type="submission" date="2022-06" db="EMBL/GenBank/DDBJ databases">
        <title>Ornithinimicrobium HY1793.</title>
        <authorList>
            <person name="Huang Y."/>
        </authorList>
    </citation>
    <scope>NUCLEOTIDE SEQUENCE</scope>
    <source>
        <strain evidence="1">HY1793</strain>
    </source>
</reference>
<keyword evidence="2" id="KW-1185">Reference proteome</keyword>
<dbReference type="RefSeq" id="WP_252595371.1">
    <property type="nucleotide sequence ID" value="NZ_CP099489.1"/>
</dbReference>
<organism evidence="1 2">
    <name type="scientific">Ornithinimicrobium faecis</name>
    <dbReference type="NCBI Taxonomy" id="2934158"/>
    <lineage>
        <taxon>Bacteria</taxon>
        <taxon>Bacillati</taxon>
        <taxon>Actinomycetota</taxon>
        <taxon>Actinomycetes</taxon>
        <taxon>Micrococcales</taxon>
        <taxon>Ornithinimicrobiaceae</taxon>
        <taxon>Ornithinimicrobium</taxon>
    </lineage>
</organism>
<evidence type="ECO:0000313" key="1">
    <source>
        <dbReference type="EMBL" id="USQ81835.1"/>
    </source>
</evidence>
<proteinExistence type="predicted"/>
<name>A0ABY4YYL3_9MICO</name>
<dbReference type="EMBL" id="CP099489">
    <property type="protein sequence ID" value="USQ81835.1"/>
    <property type="molecule type" value="Genomic_DNA"/>
</dbReference>